<evidence type="ECO:0000313" key="2">
    <source>
        <dbReference type="Proteomes" id="UP000320762"/>
    </source>
</evidence>
<name>A0A550CV48_9AGAR</name>
<dbReference type="Proteomes" id="UP000320762">
    <property type="component" value="Unassembled WGS sequence"/>
</dbReference>
<comment type="caution">
    <text evidence="1">The sequence shown here is derived from an EMBL/GenBank/DDBJ whole genome shotgun (WGS) entry which is preliminary data.</text>
</comment>
<evidence type="ECO:0000313" key="1">
    <source>
        <dbReference type="EMBL" id="TRM68655.1"/>
    </source>
</evidence>
<dbReference type="EMBL" id="VDMD01000002">
    <property type="protein sequence ID" value="TRM68655.1"/>
    <property type="molecule type" value="Genomic_DNA"/>
</dbReference>
<protein>
    <submittedName>
        <fullName evidence="1">Uncharacterized protein</fullName>
    </submittedName>
</protein>
<organism evidence="1 2">
    <name type="scientific">Schizophyllum amplum</name>
    <dbReference type="NCBI Taxonomy" id="97359"/>
    <lineage>
        <taxon>Eukaryota</taxon>
        <taxon>Fungi</taxon>
        <taxon>Dikarya</taxon>
        <taxon>Basidiomycota</taxon>
        <taxon>Agaricomycotina</taxon>
        <taxon>Agaricomycetes</taxon>
        <taxon>Agaricomycetidae</taxon>
        <taxon>Agaricales</taxon>
        <taxon>Schizophyllaceae</taxon>
        <taxon>Schizophyllum</taxon>
    </lineage>
</organism>
<gene>
    <name evidence="1" type="ORF">BD626DRAFT_119463</name>
</gene>
<proteinExistence type="predicted"/>
<reference evidence="1 2" key="1">
    <citation type="journal article" date="2019" name="New Phytol.">
        <title>Comparative genomics reveals unique wood-decay strategies and fruiting body development in the Schizophyllaceae.</title>
        <authorList>
            <person name="Almasi E."/>
            <person name="Sahu N."/>
            <person name="Krizsan K."/>
            <person name="Balint B."/>
            <person name="Kovacs G.M."/>
            <person name="Kiss B."/>
            <person name="Cseklye J."/>
            <person name="Drula E."/>
            <person name="Henrissat B."/>
            <person name="Nagy I."/>
            <person name="Chovatia M."/>
            <person name="Adam C."/>
            <person name="LaButti K."/>
            <person name="Lipzen A."/>
            <person name="Riley R."/>
            <person name="Grigoriev I.V."/>
            <person name="Nagy L.G."/>
        </authorList>
    </citation>
    <scope>NUCLEOTIDE SEQUENCE [LARGE SCALE GENOMIC DNA]</scope>
    <source>
        <strain evidence="1 2">NL-1724</strain>
    </source>
</reference>
<dbReference type="AlphaFoldDB" id="A0A550CV48"/>
<keyword evidence="2" id="KW-1185">Reference proteome</keyword>
<accession>A0A550CV48</accession>
<sequence>MYTKLKGRATVRWRRRAAARGGVCREAVAKHVKPQSRAAIPQNSAKRCKEAGILSSHAHPGKAAVGAYVHSSMLLSDQHCYCPYYLPRLPCNNTYVLSAKELNSHNEILPRDFGAARTSPYGCFTAFSLVNPRGPFNRPANTACPYDFPTT</sequence>